<evidence type="ECO:0000256" key="2">
    <source>
        <dbReference type="ARBA" id="ARBA00023015"/>
    </source>
</evidence>
<dbReference type="KEGG" id="taw:EI545_14690"/>
<dbReference type="PROSITE" id="PS50931">
    <property type="entry name" value="HTH_LYSR"/>
    <property type="match status" value="1"/>
</dbReference>
<dbReference type="AlphaFoldDB" id="A0A3S8UCC0"/>
<keyword evidence="2" id="KW-0805">Transcription regulation</keyword>
<reference evidence="6 7" key="1">
    <citation type="submission" date="2018-12" db="EMBL/GenBank/DDBJ databases">
        <title>Complete genome sequencing of Tabrizicola sp. K13M18.</title>
        <authorList>
            <person name="Bae J.-W."/>
        </authorList>
    </citation>
    <scope>NUCLEOTIDE SEQUENCE [LARGE SCALE GENOMIC DNA]</scope>
    <source>
        <strain evidence="6 7">K13M18</strain>
    </source>
</reference>
<dbReference type="Gene3D" id="3.40.190.10">
    <property type="entry name" value="Periplasmic binding protein-like II"/>
    <property type="match status" value="2"/>
</dbReference>
<keyword evidence="3" id="KW-0238">DNA-binding</keyword>
<dbReference type="Gene3D" id="1.10.10.10">
    <property type="entry name" value="Winged helix-like DNA-binding domain superfamily/Winged helix DNA-binding domain"/>
    <property type="match status" value="1"/>
</dbReference>
<dbReference type="Pfam" id="PF03466">
    <property type="entry name" value="LysR_substrate"/>
    <property type="match status" value="1"/>
</dbReference>
<evidence type="ECO:0000313" key="7">
    <source>
        <dbReference type="Proteomes" id="UP000282002"/>
    </source>
</evidence>
<evidence type="ECO:0000259" key="5">
    <source>
        <dbReference type="PROSITE" id="PS50931"/>
    </source>
</evidence>
<evidence type="ECO:0000256" key="4">
    <source>
        <dbReference type="ARBA" id="ARBA00023163"/>
    </source>
</evidence>
<dbReference type="CDD" id="cd05466">
    <property type="entry name" value="PBP2_LTTR_substrate"/>
    <property type="match status" value="1"/>
</dbReference>
<dbReference type="SUPFAM" id="SSF53850">
    <property type="entry name" value="Periplasmic binding protein-like II"/>
    <property type="match status" value="1"/>
</dbReference>
<organism evidence="6 7">
    <name type="scientific">Tabrizicola piscis</name>
    <dbReference type="NCBI Taxonomy" id="2494374"/>
    <lineage>
        <taxon>Bacteria</taxon>
        <taxon>Pseudomonadati</taxon>
        <taxon>Pseudomonadota</taxon>
        <taxon>Alphaproteobacteria</taxon>
        <taxon>Rhodobacterales</taxon>
        <taxon>Paracoccaceae</taxon>
        <taxon>Tabrizicola</taxon>
    </lineage>
</organism>
<dbReference type="Proteomes" id="UP000282002">
    <property type="component" value="Chromosome"/>
</dbReference>
<dbReference type="InterPro" id="IPR036390">
    <property type="entry name" value="WH_DNA-bd_sf"/>
</dbReference>
<dbReference type="GO" id="GO:0000976">
    <property type="term" value="F:transcription cis-regulatory region binding"/>
    <property type="evidence" value="ECO:0007669"/>
    <property type="project" value="TreeGrafter"/>
</dbReference>
<evidence type="ECO:0000256" key="3">
    <source>
        <dbReference type="ARBA" id="ARBA00023125"/>
    </source>
</evidence>
<dbReference type="PANTHER" id="PTHR30126">
    <property type="entry name" value="HTH-TYPE TRANSCRIPTIONAL REGULATOR"/>
    <property type="match status" value="1"/>
</dbReference>
<comment type="similarity">
    <text evidence="1">Belongs to the LysR transcriptional regulatory family.</text>
</comment>
<dbReference type="PANTHER" id="PTHR30126:SF2">
    <property type="entry name" value="HTH-TYPE TRANSCRIPTIONAL REGULATOR YJIE"/>
    <property type="match status" value="1"/>
</dbReference>
<keyword evidence="7" id="KW-1185">Reference proteome</keyword>
<accession>A0A3S8UCC0</accession>
<dbReference type="InterPro" id="IPR036388">
    <property type="entry name" value="WH-like_DNA-bd_sf"/>
</dbReference>
<dbReference type="EMBL" id="CP034328">
    <property type="protein sequence ID" value="AZL61201.1"/>
    <property type="molecule type" value="Genomic_DNA"/>
</dbReference>
<gene>
    <name evidence="6" type="ORF">EI545_14690</name>
</gene>
<dbReference type="InterPro" id="IPR000847">
    <property type="entry name" value="LysR_HTH_N"/>
</dbReference>
<dbReference type="Pfam" id="PF00126">
    <property type="entry name" value="HTH_1"/>
    <property type="match status" value="1"/>
</dbReference>
<dbReference type="SUPFAM" id="SSF46785">
    <property type="entry name" value="Winged helix' DNA-binding domain"/>
    <property type="match status" value="1"/>
</dbReference>
<name>A0A3S8UCC0_9RHOB</name>
<protein>
    <submittedName>
        <fullName evidence="6">LysR family transcriptional regulator</fullName>
    </submittedName>
</protein>
<sequence>MLTQFVLLGQCEILEVSCNSCNLGGAMRLEWLEDILAIAETGSFSGAAERRRLTQSAFSRRVQQIEDHVGVELFDRAHKPIRLNPTTLAQSEQILLLSAALRQLVVDLRRGERIASNKVVIACQHSLTAARIPRILQQLPDHRNGIHVRLRSANLDECTGLLLSRQADVAIVYRLPDGTDDFNTDFLEIITIGKDRLVPVFNKALPPPSANPAEPRDIAYIAYPADVFFGTVMERKILPFLDPGTHPTPKVETALTLAAVEMAVAGIGVAWVPLSLAQDRIASGRLVDLSADLPTCDLQVNAMRLQGKASLAGVVFWSRLLDLPET</sequence>
<proteinExistence type="inferred from homology"/>
<dbReference type="InterPro" id="IPR005119">
    <property type="entry name" value="LysR_subst-bd"/>
</dbReference>
<dbReference type="GO" id="GO:0003700">
    <property type="term" value="F:DNA-binding transcription factor activity"/>
    <property type="evidence" value="ECO:0007669"/>
    <property type="project" value="InterPro"/>
</dbReference>
<evidence type="ECO:0000256" key="1">
    <source>
        <dbReference type="ARBA" id="ARBA00009437"/>
    </source>
</evidence>
<evidence type="ECO:0000313" key="6">
    <source>
        <dbReference type="EMBL" id="AZL61201.1"/>
    </source>
</evidence>
<dbReference type="OrthoDB" id="528082at2"/>
<keyword evidence="4" id="KW-0804">Transcription</keyword>
<feature type="domain" description="HTH lysR-type" evidence="5">
    <location>
        <begin position="27"/>
        <end position="84"/>
    </location>
</feature>
<dbReference type="PRINTS" id="PR00039">
    <property type="entry name" value="HTHLYSR"/>
</dbReference>